<accession>A0A5D2ESL4</accession>
<dbReference type="Proteomes" id="UP000323506">
    <property type="component" value="Chromosome A11"/>
</dbReference>
<dbReference type="AlphaFoldDB" id="A0A5D2ESL4"/>
<keyword evidence="2" id="KW-1185">Reference proteome</keyword>
<gene>
    <name evidence="1" type="ORF">ES288_A11G350100v1</name>
</gene>
<evidence type="ECO:0000313" key="2">
    <source>
        <dbReference type="Proteomes" id="UP000323506"/>
    </source>
</evidence>
<proteinExistence type="predicted"/>
<name>A0A5D2ESL4_GOSDA</name>
<evidence type="ECO:0000313" key="1">
    <source>
        <dbReference type="EMBL" id="TYG96430.1"/>
    </source>
</evidence>
<reference evidence="1 2" key="1">
    <citation type="submission" date="2019-06" db="EMBL/GenBank/DDBJ databases">
        <title>WGS assembly of Gossypium darwinii.</title>
        <authorList>
            <person name="Chen Z.J."/>
            <person name="Sreedasyam A."/>
            <person name="Ando A."/>
            <person name="Song Q."/>
            <person name="De L."/>
            <person name="Hulse-Kemp A."/>
            <person name="Ding M."/>
            <person name="Ye W."/>
            <person name="Kirkbride R."/>
            <person name="Jenkins J."/>
            <person name="Plott C."/>
            <person name="Lovell J."/>
            <person name="Lin Y.-M."/>
            <person name="Vaughn R."/>
            <person name="Liu B."/>
            <person name="Li W."/>
            <person name="Simpson S."/>
            <person name="Scheffler B."/>
            <person name="Saski C."/>
            <person name="Grover C."/>
            <person name="Hu G."/>
            <person name="Conover J."/>
            <person name="Carlson J."/>
            <person name="Shu S."/>
            <person name="Boston L."/>
            <person name="Williams M."/>
            <person name="Peterson D."/>
            <person name="Mcgee K."/>
            <person name="Jones D."/>
            <person name="Wendel J."/>
            <person name="Stelly D."/>
            <person name="Grimwood J."/>
            <person name="Schmutz J."/>
        </authorList>
    </citation>
    <scope>NUCLEOTIDE SEQUENCE [LARGE SCALE GENOMIC DNA]</scope>
    <source>
        <strain evidence="1">1808015.09</strain>
    </source>
</reference>
<dbReference type="EMBL" id="CM017698">
    <property type="protein sequence ID" value="TYG96430.1"/>
    <property type="molecule type" value="Genomic_DNA"/>
</dbReference>
<sequence>MFVQLDTAQRYPLDIDVETPMKLACYPSKCSWLSSSAEHSIHYKKQRPYFVLQFVYLPKYYNKTKMVIYVTNFLLFSNSSDIHYINGVLIQEF</sequence>
<protein>
    <submittedName>
        <fullName evidence="1">Uncharacterized protein</fullName>
    </submittedName>
</protein>
<organism evidence="1 2">
    <name type="scientific">Gossypium darwinii</name>
    <name type="common">Darwin's cotton</name>
    <name type="synonym">Gossypium barbadense var. darwinii</name>
    <dbReference type="NCBI Taxonomy" id="34276"/>
    <lineage>
        <taxon>Eukaryota</taxon>
        <taxon>Viridiplantae</taxon>
        <taxon>Streptophyta</taxon>
        <taxon>Embryophyta</taxon>
        <taxon>Tracheophyta</taxon>
        <taxon>Spermatophyta</taxon>
        <taxon>Magnoliopsida</taxon>
        <taxon>eudicotyledons</taxon>
        <taxon>Gunneridae</taxon>
        <taxon>Pentapetalae</taxon>
        <taxon>rosids</taxon>
        <taxon>malvids</taxon>
        <taxon>Malvales</taxon>
        <taxon>Malvaceae</taxon>
        <taxon>Malvoideae</taxon>
        <taxon>Gossypium</taxon>
    </lineage>
</organism>